<keyword evidence="3" id="KW-0413">Isomerase</keyword>
<comment type="caution">
    <text evidence="3">The sequence shown here is derived from an EMBL/GenBank/DDBJ whole genome shotgun (WGS) entry which is preliminary data.</text>
</comment>
<dbReference type="EMBL" id="WBVY01000007">
    <property type="protein sequence ID" value="KAB2655121.1"/>
    <property type="molecule type" value="Genomic_DNA"/>
</dbReference>
<dbReference type="SUPFAM" id="SSF52096">
    <property type="entry name" value="ClpP/crotonase"/>
    <property type="match status" value="1"/>
</dbReference>
<dbReference type="Gene3D" id="3.90.226.10">
    <property type="entry name" value="2-enoyl-CoA Hydratase, Chain A, domain 1"/>
    <property type="match status" value="1"/>
</dbReference>
<organism evidence="3 4">
    <name type="scientific">Brucella tritici</name>
    <dbReference type="NCBI Taxonomy" id="94626"/>
    <lineage>
        <taxon>Bacteria</taxon>
        <taxon>Pseudomonadati</taxon>
        <taxon>Pseudomonadota</taxon>
        <taxon>Alphaproteobacteria</taxon>
        <taxon>Hyphomicrobiales</taxon>
        <taxon>Brucellaceae</taxon>
        <taxon>Brucella/Ochrobactrum group</taxon>
        <taxon>Brucella</taxon>
    </lineage>
</organism>
<sequence length="268" mass="28379">MAEIIKTQDGPILILTISNESKRNAFQGNMASEMLRHFNEAEQNPEVRSIIVTGSGDVAFSSGHDLAEIQSGAHAESGLGEEPFMRPLTMNKPVIAAVNGHCYAASLILALSCDIRVASTNAAFGSPGARLGMLPEGRQISSMIRSMFESLAVEMMFTAKPLSAEDAYRAGFVNRLVPVGNALSAALAIAADISANSPTAVAAIKRGIRHSKCNGITSGDQFEARVAPILAELPDAKEGVNAFFEKRTPSFTDLNMEALTPALELSSN</sequence>
<dbReference type="GO" id="GO:0016829">
    <property type="term" value="F:lyase activity"/>
    <property type="evidence" value="ECO:0007669"/>
    <property type="project" value="UniProtKB-KW"/>
</dbReference>
<dbReference type="RefSeq" id="WP_151648367.1">
    <property type="nucleotide sequence ID" value="NZ_WBVY01000007.1"/>
</dbReference>
<comment type="similarity">
    <text evidence="1">Belongs to the enoyl-CoA hydratase/isomerase family.</text>
</comment>
<dbReference type="Pfam" id="PF00378">
    <property type="entry name" value="ECH_1"/>
    <property type="match status" value="1"/>
</dbReference>
<protein>
    <submittedName>
        <fullName evidence="3">Enoyl-CoA hydratase/isomerase family protein</fullName>
    </submittedName>
</protein>
<dbReference type="InterPro" id="IPR014748">
    <property type="entry name" value="Enoyl-CoA_hydra_C"/>
</dbReference>
<keyword evidence="2" id="KW-0456">Lyase</keyword>
<proteinExistence type="inferred from homology"/>
<dbReference type="CDD" id="cd06558">
    <property type="entry name" value="crotonase-like"/>
    <property type="match status" value="1"/>
</dbReference>
<dbReference type="PANTHER" id="PTHR11941:SF54">
    <property type="entry name" value="ENOYL-COA HYDRATASE, MITOCHONDRIAL"/>
    <property type="match status" value="1"/>
</dbReference>
<dbReference type="AlphaFoldDB" id="A0A7V7VR24"/>
<dbReference type="GO" id="GO:0016853">
    <property type="term" value="F:isomerase activity"/>
    <property type="evidence" value="ECO:0007669"/>
    <property type="project" value="UniProtKB-KW"/>
</dbReference>
<dbReference type="GO" id="GO:0006635">
    <property type="term" value="P:fatty acid beta-oxidation"/>
    <property type="evidence" value="ECO:0007669"/>
    <property type="project" value="TreeGrafter"/>
</dbReference>
<dbReference type="Proteomes" id="UP000460650">
    <property type="component" value="Unassembled WGS sequence"/>
</dbReference>
<dbReference type="PANTHER" id="PTHR11941">
    <property type="entry name" value="ENOYL-COA HYDRATASE-RELATED"/>
    <property type="match status" value="1"/>
</dbReference>
<dbReference type="InterPro" id="IPR029045">
    <property type="entry name" value="ClpP/crotonase-like_dom_sf"/>
</dbReference>
<gene>
    <name evidence="3" type="ORF">F9K94_21430</name>
</gene>
<reference evidence="3 4" key="1">
    <citation type="submission" date="2019-09" db="EMBL/GenBank/DDBJ databases">
        <title>Taxonomic organization of the family Brucellaceae based on a phylogenomic approach.</title>
        <authorList>
            <person name="Leclercq S."/>
            <person name="Cloeckaert A."/>
            <person name="Zygmunt M.S."/>
        </authorList>
    </citation>
    <scope>NUCLEOTIDE SEQUENCE [LARGE SCALE GENOMIC DNA]</scope>
    <source>
        <strain evidence="3 4">TA93</strain>
    </source>
</reference>
<evidence type="ECO:0000256" key="2">
    <source>
        <dbReference type="ARBA" id="ARBA00023239"/>
    </source>
</evidence>
<dbReference type="InterPro" id="IPR001753">
    <property type="entry name" value="Enoyl-CoA_hydra/iso"/>
</dbReference>
<name>A0A7V7VR24_9HYPH</name>
<accession>A0A7V7VR24</accession>
<evidence type="ECO:0000313" key="4">
    <source>
        <dbReference type="Proteomes" id="UP000460650"/>
    </source>
</evidence>
<evidence type="ECO:0000313" key="3">
    <source>
        <dbReference type="EMBL" id="KAB2655121.1"/>
    </source>
</evidence>
<dbReference type="Gene3D" id="1.10.12.10">
    <property type="entry name" value="Lyase 2-enoyl-coa Hydratase, Chain A, domain 2"/>
    <property type="match status" value="1"/>
</dbReference>
<evidence type="ECO:0000256" key="1">
    <source>
        <dbReference type="ARBA" id="ARBA00005254"/>
    </source>
</evidence>